<dbReference type="Proteomes" id="UP000006426">
    <property type="component" value="Plasmid pmppla107"/>
</dbReference>
<geneLocation type="plasmid" evidence="2">
    <name>pmppla107</name>
</geneLocation>
<evidence type="ECO:0000313" key="1">
    <source>
        <dbReference type="EMBL" id="AXH60027.1"/>
    </source>
</evidence>
<proteinExistence type="predicted"/>
<sequence length="118" mass="12917">MGETNMLTIKELKRCATARLAINPTNLALAHEALNQLWSERPEGRGYEKLPGRGASCKFAALLARELFGGRLDENLDHPNCSEKLLPSGRGEKELGVAANSVQIYSLMALSSHEQARL</sequence>
<reference evidence="1 2" key="1">
    <citation type="journal article" date="2011" name="PLoS Pathog.">
        <title>Dynamic evolution of pathogenicity revealed by sequencing and comparative genomics of 19 Pseudomonas syringae isolates.</title>
        <authorList>
            <person name="Baltrus D.A."/>
            <person name="Nishimura M.T."/>
            <person name="Romanchuk A."/>
            <person name="Chang J.H."/>
            <person name="Mukhtar M.S."/>
            <person name="Cherkis K."/>
            <person name="Roach J."/>
            <person name="Grant S.R."/>
            <person name="Jones C.D."/>
            <person name="Dangl J.L."/>
        </authorList>
    </citation>
    <scope>NUCLEOTIDE SEQUENCE [LARGE SCALE GENOMIC DNA]</scope>
    <source>
        <strain evidence="1 2">M301315</strain>
    </source>
</reference>
<dbReference type="AlphaFoldDB" id="A0AAD0PWH4"/>
<keyword evidence="1" id="KW-0614">Plasmid</keyword>
<organism evidence="1 2">
    <name type="scientific">Pseudomonas amygdali pv. lachrymans str. M301315</name>
    <dbReference type="NCBI Taxonomy" id="629260"/>
    <lineage>
        <taxon>Bacteria</taxon>
        <taxon>Pseudomonadati</taxon>
        <taxon>Pseudomonadota</taxon>
        <taxon>Gammaproteobacteria</taxon>
        <taxon>Pseudomonadales</taxon>
        <taxon>Pseudomonadaceae</taxon>
        <taxon>Pseudomonas</taxon>
        <taxon>Pseudomonas amygdali</taxon>
    </lineage>
</organism>
<gene>
    <name evidence="1" type="ORF">PLA107_032900</name>
</gene>
<protein>
    <submittedName>
        <fullName evidence="1">Uncharacterized protein</fullName>
    </submittedName>
</protein>
<name>A0AAD0PWH4_PSEAV</name>
<dbReference type="EMBL" id="CP031226">
    <property type="protein sequence ID" value="AXH60027.1"/>
    <property type="molecule type" value="Genomic_DNA"/>
</dbReference>
<evidence type="ECO:0000313" key="2">
    <source>
        <dbReference type="Proteomes" id="UP000006426"/>
    </source>
</evidence>
<accession>A0AAD0PWH4</accession>